<feature type="transmembrane region" description="Helical" evidence="1">
    <location>
        <begin position="62"/>
        <end position="79"/>
    </location>
</feature>
<accession>A0ABQ3V748</accession>
<feature type="transmembrane region" description="Helical" evidence="1">
    <location>
        <begin position="234"/>
        <end position="255"/>
    </location>
</feature>
<dbReference type="EMBL" id="BNJG01000004">
    <property type="protein sequence ID" value="GHO60235.1"/>
    <property type="molecule type" value="Genomic_DNA"/>
</dbReference>
<organism evidence="2 3">
    <name type="scientific">Ktedonobacter robiniae</name>
    <dbReference type="NCBI Taxonomy" id="2778365"/>
    <lineage>
        <taxon>Bacteria</taxon>
        <taxon>Bacillati</taxon>
        <taxon>Chloroflexota</taxon>
        <taxon>Ktedonobacteria</taxon>
        <taxon>Ktedonobacterales</taxon>
        <taxon>Ktedonobacteraceae</taxon>
        <taxon>Ktedonobacter</taxon>
    </lineage>
</organism>
<feature type="transmembrane region" description="Helical" evidence="1">
    <location>
        <begin position="139"/>
        <end position="163"/>
    </location>
</feature>
<feature type="transmembrane region" description="Helical" evidence="1">
    <location>
        <begin position="21"/>
        <end position="42"/>
    </location>
</feature>
<feature type="transmembrane region" description="Helical" evidence="1">
    <location>
        <begin position="113"/>
        <end position="133"/>
    </location>
</feature>
<proteinExistence type="predicted"/>
<protein>
    <submittedName>
        <fullName evidence="2">ABC transporter permease</fullName>
    </submittedName>
</protein>
<comment type="caution">
    <text evidence="2">The sequence shown here is derived from an EMBL/GenBank/DDBJ whole genome shotgun (WGS) entry which is preliminary data.</text>
</comment>
<dbReference type="PANTHER" id="PTHR36832">
    <property type="entry name" value="SLR1174 PROTEIN-RELATED"/>
    <property type="match status" value="1"/>
</dbReference>
<dbReference type="PANTHER" id="PTHR36832:SF2">
    <property type="entry name" value="INTEGRAL MEMBRANE PROTEIN"/>
    <property type="match status" value="1"/>
</dbReference>
<keyword evidence="1" id="KW-0472">Membrane</keyword>
<reference evidence="2 3" key="1">
    <citation type="journal article" date="2021" name="Int. J. Syst. Evol. Microbiol.">
        <title>Reticulibacter mediterranei gen. nov., sp. nov., within the new family Reticulibacteraceae fam. nov., and Ktedonospora formicarum gen. nov., sp. nov., Ktedonobacter robiniae sp. nov., Dictyobacter formicarum sp. nov. and Dictyobacter arantiisoli sp. nov., belonging to the class Ktedonobacteria.</title>
        <authorList>
            <person name="Yabe S."/>
            <person name="Zheng Y."/>
            <person name="Wang C.M."/>
            <person name="Sakai Y."/>
            <person name="Abe K."/>
            <person name="Yokota A."/>
            <person name="Donadio S."/>
            <person name="Cavaletti L."/>
            <person name="Monciardini P."/>
        </authorList>
    </citation>
    <scope>NUCLEOTIDE SEQUENCE [LARGE SCALE GENOMIC DNA]</scope>
    <source>
        <strain evidence="2 3">SOSP1-30</strain>
    </source>
</reference>
<dbReference type="Proteomes" id="UP000654345">
    <property type="component" value="Unassembled WGS sequence"/>
</dbReference>
<evidence type="ECO:0000256" key="1">
    <source>
        <dbReference type="SAM" id="Phobius"/>
    </source>
</evidence>
<keyword evidence="1" id="KW-1133">Transmembrane helix</keyword>
<evidence type="ECO:0000313" key="3">
    <source>
        <dbReference type="Proteomes" id="UP000654345"/>
    </source>
</evidence>
<sequence>MFPFYVEVALTAFRRQLIYRWANISGLVTNIFFCTLFSYIILALYHARPAVPGYSVQDSLRYTWLLQSFLMVISPFGWMDLMMTIRTGEVVSDLSKPCDFCWYWFSREVGRSLFFLLFRGLPIYVAGMFLFHIGAPISWTNWGTLLLMLPPAILLGVAYRFLYNIFAFWILEGRAMVTMSVVISQFFTGSYVPVYFFPGWLRSFTVWLPFNGFMNAPALAFLGKMTLTDFWFEFVRQLGWLLVLILIARAVTTIATRRVVSQGG</sequence>
<keyword evidence="1" id="KW-0812">Transmembrane</keyword>
<name>A0ABQ3V748_9CHLR</name>
<feature type="transmembrane region" description="Helical" evidence="1">
    <location>
        <begin position="175"/>
        <end position="198"/>
    </location>
</feature>
<keyword evidence="3" id="KW-1185">Reference proteome</keyword>
<dbReference type="RefSeq" id="WP_201376397.1">
    <property type="nucleotide sequence ID" value="NZ_BNJG01000004.1"/>
</dbReference>
<gene>
    <name evidence="2" type="ORF">KSB_87100</name>
</gene>
<evidence type="ECO:0000313" key="2">
    <source>
        <dbReference type="EMBL" id="GHO60235.1"/>
    </source>
</evidence>